<protein>
    <submittedName>
        <fullName evidence="9">Integral membrane protein</fullName>
    </submittedName>
</protein>
<feature type="transmembrane region" description="Helical" evidence="7">
    <location>
        <begin position="259"/>
        <end position="282"/>
    </location>
</feature>
<dbReference type="Proteomes" id="UP001174691">
    <property type="component" value="Unassembled WGS sequence"/>
</dbReference>
<dbReference type="InterPro" id="IPR052337">
    <property type="entry name" value="SAT4-like"/>
</dbReference>
<evidence type="ECO:0000256" key="2">
    <source>
        <dbReference type="ARBA" id="ARBA00022692"/>
    </source>
</evidence>
<evidence type="ECO:0000313" key="10">
    <source>
        <dbReference type="Proteomes" id="UP001174691"/>
    </source>
</evidence>
<proteinExistence type="inferred from homology"/>
<feature type="compositionally biased region" description="Low complexity" evidence="6">
    <location>
        <begin position="338"/>
        <end position="348"/>
    </location>
</feature>
<feature type="region of interest" description="Disordered" evidence="6">
    <location>
        <begin position="302"/>
        <end position="352"/>
    </location>
</feature>
<comment type="subcellular location">
    <subcellularLocation>
        <location evidence="1">Membrane</location>
        <topology evidence="1">Multi-pass membrane protein</topology>
    </subcellularLocation>
</comment>
<sequence length="385" mass="42481">MAPTVDARTVLLDPRDSSSTASLPHDNLGANLNIATWTLTGAALIFLALRLYCKLSIRRGLWWDDYVLIAASAVLVAQTAMLSVCVHHGFGKHSWDITDWPTYLFVSNITGVLSITAAAWSKTSFAITLLRFTEGWKHRFVWFCIVTVNLFLGLSAIFTYVQCTPIKRLWDSTVPGHCWSSHVIISYNSFSSSWSGAMDLCLAILPWTIIRRLSLNRKERIGVLIAMSMGVFAGLTSIAKTATLDGISNPDTIATISLMILATAEISLSIIAASIPSLRVLVRNTMKVYSVPHFYRYHRTDTPPHSSQLTRSGLSSDRGHLAIPSPARKESNFSDFTDLSSPLSSPDSALKRNWPGTMTASVLDSGFELQHRETTAYEMAAVHKR</sequence>
<evidence type="ECO:0000313" key="9">
    <source>
        <dbReference type="EMBL" id="KAJ9165226.1"/>
    </source>
</evidence>
<gene>
    <name evidence="9" type="ORF">NKR19_g602</name>
</gene>
<evidence type="ECO:0000256" key="7">
    <source>
        <dbReference type="SAM" id="Phobius"/>
    </source>
</evidence>
<comment type="similarity">
    <text evidence="5">Belongs to the SAT4 family.</text>
</comment>
<evidence type="ECO:0000256" key="3">
    <source>
        <dbReference type="ARBA" id="ARBA00022989"/>
    </source>
</evidence>
<feature type="transmembrane region" description="Helical" evidence="7">
    <location>
        <begin position="190"/>
        <end position="209"/>
    </location>
</feature>
<name>A0AA38VTT3_9PEZI</name>
<dbReference type="AlphaFoldDB" id="A0AA38VTT3"/>
<keyword evidence="3 7" id="KW-1133">Transmembrane helix</keyword>
<accession>A0AA38VTT3</accession>
<feature type="transmembrane region" description="Helical" evidence="7">
    <location>
        <begin position="34"/>
        <end position="53"/>
    </location>
</feature>
<evidence type="ECO:0000256" key="4">
    <source>
        <dbReference type="ARBA" id="ARBA00023136"/>
    </source>
</evidence>
<dbReference type="PANTHER" id="PTHR33048:SF42">
    <property type="entry name" value="INTEGRAL MEMBRANE PROTEIN"/>
    <property type="match status" value="1"/>
</dbReference>
<dbReference type="GO" id="GO:0016020">
    <property type="term" value="C:membrane"/>
    <property type="evidence" value="ECO:0007669"/>
    <property type="project" value="UniProtKB-SubCell"/>
</dbReference>
<keyword evidence="4 7" id="KW-0472">Membrane</keyword>
<organism evidence="9 10">
    <name type="scientific">Coniochaeta hoffmannii</name>
    <dbReference type="NCBI Taxonomy" id="91930"/>
    <lineage>
        <taxon>Eukaryota</taxon>
        <taxon>Fungi</taxon>
        <taxon>Dikarya</taxon>
        <taxon>Ascomycota</taxon>
        <taxon>Pezizomycotina</taxon>
        <taxon>Sordariomycetes</taxon>
        <taxon>Sordariomycetidae</taxon>
        <taxon>Coniochaetales</taxon>
        <taxon>Coniochaetaceae</taxon>
        <taxon>Coniochaeta</taxon>
    </lineage>
</organism>
<dbReference type="Pfam" id="PF20684">
    <property type="entry name" value="Fung_rhodopsin"/>
    <property type="match status" value="1"/>
</dbReference>
<evidence type="ECO:0000259" key="8">
    <source>
        <dbReference type="Pfam" id="PF20684"/>
    </source>
</evidence>
<keyword evidence="10" id="KW-1185">Reference proteome</keyword>
<evidence type="ECO:0000256" key="6">
    <source>
        <dbReference type="SAM" id="MobiDB-lite"/>
    </source>
</evidence>
<feature type="domain" description="Rhodopsin" evidence="8">
    <location>
        <begin position="49"/>
        <end position="283"/>
    </location>
</feature>
<reference evidence="9" key="1">
    <citation type="submission" date="2022-07" db="EMBL/GenBank/DDBJ databases">
        <title>Fungi with potential for degradation of polypropylene.</title>
        <authorList>
            <person name="Gostincar C."/>
        </authorList>
    </citation>
    <scope>NUCLEOTIDE SEQUENCE</scope>
    <source>
        <strain evidence="9">EXF-13287</strain>
    </source>
</reference>
<feature type="transmembrane region" description="Helical" evidence="7">
    <location>
        <begin position="102"/>
        <end position="120"/>
    </location>
</feature>
<dbReference type="InterPro" id="IPR049326">
    <property type="entry name" value="Rhodopsin_dom_fungi"/>
</dbReference>
<comment type="caution">
    <text evidence="9">The sequence shown here is derived from an EMBL/GenBank/DDBJ whole genome shotgun (WGS) entry which is preliminary data.</text>
</comment>
<feature type="transmembrane region" description="Helical" evidence="7">
    <location>
        <begin position="140"/>
        <end position="161"/>
    </location>
</feature>
<feature type="transmembrane region" description="Helical" evidence="7">
    <location>
        <begin position="221"/>
        <end position="239"/>
    </location>
</feature>
<dbReference type="PANTHER" id="PTHR33048">
    <property type="entry name" value="PTH11-LIKE INTEGRAL MEMBRANE PROTEIN (AFU_ORTHOLOGUE AFUA_5G11245)"/>
    <property type="match status" value="1"/>
</dbReference>
<feature type="compositionally biased region" description="Polar residues" evidence="6">
    <location>
        <begin position="303"/>
        <end position="315"/>
    </location>
</feature>
<feature type="transmembrane region" description="Helical" evidence="7">
    <location>
        <begin position="65"/>
        <end position="90"/>
    </location>
</feature>
<evidence type="ECO:0000256" key="1">
    <source>
        <dbReference type="ARBA" id="ARBA00004141"/>
    </source>
</evidence>
<dbReference type="EMBL" id="JANBVN010000005">
    <property type="protein sequence ID" value="KAJ9165226.1"/>
    <property type="molecule type" value="Genomic_DNA"/>
</dbReference>
<keyword evidence="2 7" id="KW-0812">Transmembrane</keyword>
<evidence type="ECO:0000256" key="5">
    <source>
        <dbReference type="ARBA" id="ARBA00038359"/>
    </source>
</evidence>